<feature type="transmembrane region" description="Helical" evidence="5">
    <location>
        <begin position="65"/>
        <end position="86"/>
    </location>
</feature>
<evidence type="ECO:0000256" key="1">
    <source>
        <dbReference type="ARBA" id="ARBA00004141"/>
    </source>
</evidence>
<name>A0A5J4SLW5_9ZZZZ</name>
<dbReference type="Pfam" id="PF02674">
    <property type="entry name" value="Colicin_V"/>
    <property type="match status" value="1"/>
</dbReference>
<keyword evidence="4 5" id="KW-0472">Membrane</keyword>
<feature type="transmembrane region" description="Helical" evidence="5">
    <location>
        <begin position="24"/>
        <end position="45"/>
    </location>
</feature>
<evidence type="ECO:0000313" key="6">
    <source>
        <dbReference type="EMBL" id="KAA6346702.1"/>
    </source>
</evidence>
<evidence type="ECO:0000256" key="5">
    <source>
        <dbReference type="SAM" id="Phobius"/>
    </source>
</evidence>
<keyword evidence="3 5" id="KW-1133">Transmembrane helix</keyword>
<proteinExistence type="predicted"/>
<gene>
    <name evidence="6" type="ORF">EZS27_005786</name>
</gene>
<evidence type="ECO:0008006" key="7">
    <source>
        <dbReference type="Google" id="ProtNLM"/>
    </source>
</evidence>
<organism evidence="6">
    <name type="scientific">termite gut metagenome</name>
    <dbReference type="NCBI Taxonomy" id="433724"/>
    <lineage>
        <taxon>unclassified sequences</taxon>
        <taxon>metagenomes</taxon>
        <taxon>organismal metagenomes</taxon>
    </lineage>
</organism>
<feature type="transmembrane region" description="Helical" evidence="5">
    <location>
        <begin position="101"/>
        <end position="125"/>
    </location>
</feature>
<dbReference type="AlphaFoldDB" id="A0A5J4SLW5"/>
<dbReference type="InterPro" id="IPR003825">
    <property type="entry name" value="Colicin-V_CvpA"/>
</dbReference>
<sequence length="179" mass="19977">MTITDIIILACMVAGAGIGFKKGLVWQAITIAGLVLGFIVAKYLYIYVAEKYISSVTDSFTAAQIIAFIGIWIFIPLVFSFVGVLLTKVVDVVALGCFNRLLGAVFGIVKYMFLIGAVICVLDYFDIRHRVLSREKKEASLFYYPLKTFAGKVFPVIIGLKEKDIRKQKDNEGITYRRV</sequence>
<dbReference type="EMBL" id="SNRY01000121">
    <property type="protein sequence ID" value="KAA6346702.1"/>
    <property type="molecule type" value="Genomic_DNA"/>
</dbReference>
<comment type="caution">
    <text evidence="6">The sequence shown here is derived from an EMBL/GenBank/DDBJ whole genome shotgun (WGS) entry which is preliminary data.</text>
</comment>
<comment type="subcellular location">
    <subcellularLocation>
        <location evidence="1">Membrane</location>
        <topology evidence="1">Multi-pass membrane protein</topology>
    </subcellularLocation>
</comment>
<dbReference type="GO" id="GO:0016020">
    <property type="term" value="C:membrane"/>
    <property type="evidence" value="ECO:0007669"/>
    <property type="project" value="UniProtKB-SubCell"/>
</dbReference>
<evidence type="ECO:0000256" key="3">
    <source>
        <dbReference type="ARBA" id="ARBA00022989"/>
    </source>
</evidence>
<protein>
    <recommendedName>
        <fullName evidence="7">Colicin V production protein</fullName>
    </recommendedName>
</protein>
<accession>A0A5J4SLW5</accession>
<dbReference type="GO" id="GO:0009403">
    <property type="term" value="P:toxin biosynthetic process"/>
    <property type="evidence" value="ECO:0007669"/>
    <property type="project" value="InterPro"/>
</dbReference>
<evidence type="ECO:0000256" key="2">
    <source>
        <dbReference type="ARBA" id="ARBA00022692"/>
    </source>
</evidence>
<keyword evidence="2 5" id="KW-0812">Transmembrane</keyword>
<dbReference type="PANTHER" id="PTHR37306">
    <property type="entry name" value="COLICIN V PRODUCTION PROTEIN"/>
    <property type="match status" value="1"/>
</dbReference>
<reference evidence="6" key="1">
    <citation type="submission" date="2019-03" db="EMBL/GenBank/DDBJ databases">
        <title>Single cell metagenomics reveals metabolic interactions within the superorganism composed of flagellate Streblomastix strix and complex community of Bacteroidetes bacteria on its surface.</title>
        <authorList>
            <person name="Treitli S.C."/>
            <person name="Kolisko M."/>
            <person name="Husnik F."/>
            <person name="Keeling P."/>
            <person name="Hampl V."/>
        </authorList>
    </citation>
    <scope>NUCLEOTIDE SEQUENCE</scope>
    <source>
        <strain evidence="6">STM</strain>
    </source>
</reference>
<dbReference type="PANTHER" id="PTHR37306:SF1">
    <property type="entry name" value="COLICIN V PRODUCTION PROTEIN"/>
    <property type="match status" value="1"/>
</dbReference>
<evidence type="ECO:0000256" key="4">
    <source>
        <dbReference type="ARBA" id="ARBA00023136"/>
    </source>
</evidence>